<organism evidence="1 2">
    <name type="scientific">Halogeometricum luteum</name>
    <dbReference type="NCBI Taxonomy" id="2950537"/>
    <lineage>
        <taxon>Archaea</taxon>
        <taxon>Methanobacteriati</taxon>
        <taxon>Methanobacteriota</taxon>
        <taxon>Stenosarchaea group</taxon>
        <taxon>Halobacteria</taxon>
        <taxon>Halobacteriales</taxon>
        <taxon>Haloferacaceae</taxon>
        <taxon>Halogeometricum</taxon>
    </lineage>
</organism>
<comment type="caution">
    <text evidence="1">The sequence shown here is derived from an EMBL/GenBank/DDBJ whole genome shotgun (WGS) entry which is preliminary data.</text>
</comment>
<evidence type="ECO:0000313" key="2">
    <source>
        <dbReference type="Proteomes" id="UP001254813"/>
    </source>
</evidence>
<accession>A0ABU2FYY8</accession>
<name>A0ABU2FYY8_9EURY</name>
<evidence type="ECO:0000313" key="1">
    <source>
        <dbReference type="EMBL" id="MDS0293747.1"/>
    </source>
</evidence>
<reference evidence="1 2" key="1">
    <citation type="submission" date="2022-06" db="EMBL/GenBank/DDBJ databases">
        <title>Halogeometricum sp. a new haloarchaeum isolate from saline soil.</title>
        <authorList>
            <person name="Strakova D."/>
            <person name="Galisteo C."/>
            <person name="Sanchez-Porro C."/>
            <person name="Ventosa A."/>
        </authorList>
    </citation>
    <scope>NUCLEOTIDE SEQUENCE [LARGE SCALE GENOMIC DNA]</scope>
    <source>
        <strain evidence="2">S3BR25-2</strain>
    </source>
</reference>
<protein>
    <submittedName>
        <fullName evidence="1">Uncharacterized protein</fullName>
    </submittedName>
</protein>
<dbReference type="RefSeq" id="WP_310927561.1">
    <property type="nucleotide sequence ID" value="NZ_JAMQOQ010000001.1"/>
</dbReference>
<dbReference type="Proteomes" id="UP001254813">
    <property type="component" value="Unassembled WGS sequence"/>
</dbReference>
<gene>
    <name evidence="1" type="ORF">NDI79_06120</name>
</gene>
<dbReference type="EMBL" id="JAMQOQ010000001">
    <property type="protein sequence ID" value="MDS0293747.1"/>
    <property type="molecule type" value="Genomic_DNA"/>
</dbReference>
<keyword evidence="2" id="KW-1185">Reference proteome</keyword>
<proteinExistence type="predicted"/>
<sequence length="58" mass="6280">MTLATLGLTLVDPLSVVPFGRDQARQMKMNLAVEGNDIGAFGREAADLRTLGSYVRSR</sequence>